<evidence type="ECO:0000313" key="1">
    <source>
        <dbReference type="EMBL" id="CAB4168822.1"/>
    </source>
</evidence>
<evidence type="ECO:0000313" key="2">
    <source>
        <dbReference type="EMBL" id="CAB4181050.1"/>
    </source>
</evidence>
<sequence length="39" mass="4317">MQSVGILQSEWLPLGHDNAQPAQVQLNSLEENQIENLAT</sequence>
<dbReference type="EMBL" id="LR796836">
    <property type="protein sequence ID" value="CAB4168822.1"/>
    <property type="molecule type" value="Genomic_DNA"/>
</dbReference>
<accession>A0A6J7X821</accession>
<dbReference type="EMBL" id="LR797350">
    <property type="protein sequence ID" value="CAB4204597.1"/>
    <property type="molecule type" value="Genomic_DNA"/>
</dbReference>
<organism evidence="4">
    <name type="scientific">uncultured Caudovirales phage</name>
    <dbReference type="NCBI Taxonomy" id="2100421"/>
    <lineage>
        <taxon>Viruses</taxon>
        <taxon>Duplodnaviria</taxon>
        <taxon>Heunggongvirae</taxon>
        <taxon>Uroviricota</taxon>
        <taxon>Caudoviricetes</taxon>
        <taxon>Peduoviridae</taxon>
        <taxon>Maltschvirus</taxon>
        <taxon>Maltschvirus maltsch</taxon>
    </lineage>
</organism>
<name>A0A6J7X821_9CAUD</name>
<evidence type="ECO:0000313" key="3">
    <source>
        <dbReference type="EMBL" id="CAB4204597.1"/>
    </source>
</evidence>
<gene>
    <name evidence="2" type="ORF">UFOVP1061_9</name>
    <name evidence="3" type="ORF">UFOVP1402_21</name>
    <name evidence="4" type="ORF">UFOVP1509_4</name>
    <name evidence="1" type="ORF">UFOVP886_22</name>
</gene>
<protein>
    <submittedName>
        <fullName evidence="4">Uncharacterized protein</fullName>
    </submittedName>
</protein>
<dbReference type="EMBL" id="LR798358">
    <property type="protein sequence ID" value="CAB5225760.1"/>
    <property type="molecule type" value="Genomic_DNA"/>
</dbReference>
<evidence type="ECO:0000313" key="4">
    <source>
        <dbReference type="EMBL" id="CAB5225760.1"/>
    </source>
</evidence>
<dbReference type="EMBL" id="LR797010">
    <property type="protein sequence ID" value="CAB4181050.1"/>
    <property type="molecule type" value="Genomic_DNA"/>
</dbReference>
<proteinExistence type="predicted"/>
<reference evidence="4" key="1">
    <citation type="submission" date="2020-05" db="EMBL/GenBank/DDBJ databases">
        <authorList>
            <person name="Chiriac C."/>
            <person name="Salcher M."/>
            <person name="Ghai R."/>
            <person name="Kavagutti S V."/>
        </authorList>
    </citation>
    <scope>NUCLEOTIDE SEQUENCE</scope>
</reference>